<dbReference type="PANTHER" id="PTHR23429:SF0">
    <property type="entry name" value="GLUCOSE-6-PHOSPHATE 1-DEHYDROGENASE"/>
    <property type="match status" value="1"/>
</dbReference>
<dbReference type="Gene3D" id="3.30.360.10">
    <property type="entry name" value="Dihydrodipicolinate Reductase, domain 2"/>
    <property type="match status" value="1"/>
</dbReference>
<dbReference type="eggNOG" id="COG0364">
    <property type="taxonomic scope" value="Bacteria"/>
</dbReference>
<dbReference type="NCBIfam" id="TIGR00871">
    <property type="entry name" value="zwf"/>
    <property type="match status" value="1"/>
</dbReference>
<dbReference type="PATRIC" id="fig|909613.9.peg.1318"/>
<feature type="binding site" evidence="7">
    <location>
        <position position="87"/>
    </location>
    <ligand>
        <name>NADP(+)</name>
        <dbReference type="ChEBI" id="CHEBI:58349"/>
    </ligand>
</feature>
<dbReference type="InterPro" id="IPR036291">
    <property type="entry name" value="NAD(P)-bd_dom_sf"/>
</dbReference>
<keyword evidence="5 7" id="KW-0560">Oxidoreductase</keyword>
<keyword evidence="6 7" id="KW-0119">Carbohydrate metabolism</keyword>
<dbReference type="GO" id="GO:0050661">
    <property type="term" value="F:NADP binding"/>
    <property type="evidence" value="ECO:0007669"/>
    <property type="project" value="UniProtKB-UniRule"/>
</dbReference>
<gene>
    <name evidence="7" type="primary">zwf</name>
    <name evidence="11" type="ORF">UO65_1303</name>
</gene>
<keyword evidence="3 7" id="KW-0313">Glucose metabolism</keyword>
<comment type="caution">
    <text evidence="7">Lacks conserved residue(s) required for the propagation of feature annotation.</text>
</comment>
<dbReference type="InterPro" id="IPR022675">
    <property type="entry name" value="G6P_DH_C"/>
</dbReference>
<evidence type="ECO:0000259" key="10">
    <source>
        <dbReference type="Pfam" id="PF02781"/>
    </source>
</evidence>
<evidence type="ECO:0000256" key="7">
    <source>
        <dbReference type="HAMAP-Rule" id="MF_00966"/>
    </source>
</evidence>
<dbReference type="InterPro" id="IPR022674">
    <property type="entry name" value="G6P_DH_NAD-bd"/>
</dbReference>
<dbReference type="SUPFAM" id="SSF55347">
    <property type="entry name" value="Glyceraldehyde-3-phosphate dehydrogenase-like, C-terminal domain"/>
    <property type="match status" value="1"/>
</dbReference>
<evidence type="ECO:0000313" key="11">
    <source>
        <dbReference type="EMBL" id="EWC63305.1"/>
    </source>
</evidence>
<dbReference type="EMBL" id="AYXG01000048">
    <property type="protein sequence ID" value="EWC63305.1"/>
    <property type="molecule type" value="Genomic_DNA"/>
</dbReference>
<feature type="active site" description="Proton acceptor" evidence="7">
    <location>
        <position position="271"/>
    </location>
</feature>
<dbReference type="Gene3D" id="3.40.50.720">
    <property type="entry name" value="NAD(P)-binding Rossmann-like Domain"/>
    <property type="match status" value="1"/>
</dbReference>
<feature type="region of interest" description="Disordered" evidence="8">
    <location>
        <begin position="1"/>
        <end position="29"/>
    </location>
</feature>
<dbReference type="Pfam" id="PF02781">
    <property type="entry name" value="G6PD_C"/>
    <property type="match status" value="1"/>
</dbReference>
<reference evidence="11 12" key="1">
    <citation type="journal article" date="2014" name="Genome Announc.">
        <title>Draft Genome Sequence of the Antitrypanosomally Active Sponge-Associated Bacterium Actinokineospora sp. Strain EG49.</title>
        <authorList>
            <person name="Harjes J."/>
            <person name="Ryu T."/>
            <person name="Abdelmohsen U.R."/>
            <person name="Moitinho-Silva L."/>
            <person name="Horn H."/>
            <person name="Ravasi T."/>
            <person name="Hentschel U."/>
        </authorList>
    </citation>
    <scope>NUCLEOTIDE SEQUENCE [LARGE SCALE GENOMIC DNA]</scope>
    <source>
        <strain evidence="11 12">EG49</strain>
    </source>
</reference>
<feature type="binding site" evidence="7">
    <location>
        <position position="213"/>
    </location>
    <ligand>
        <name>substrate</name>
    </ligand>
</feature>
<dbReference type="GO" id="GO:0005829">
    <property type="term" value="C:cytosol"/>
    <property type="evidence" value="ECO:0007669"/>
    <property type="project" value="TreeGrafter"/>
</dbReference>
<dbReference type="InterPro" id="IPR001282">
    <property type="entry name" value="G6P_DH"/>
</dbReference>
<protein>
    <recommendedName>
        <fullName evidence="7">Glucose-6-phosphate 1-dehydrogenase</fullName>
        <shortName evidence="7">G6PD</shortName>
        <ecNumber evidence="7">1.1.1.49</ecNumber>
    </recommendedName>
</protein>
<feature type="binding site" evidence="7">
    <location>
        <position position="209"/>
    </location>
    <ligand>
        <name>substrate</name>
    </ligand>
</feature>
<keyword evidence="4 7" id="KW-0521">NADP</keyword>
<sequence length="501" mass="55396">MWTRSSVVSSEGSNGCSAKVVGSIHPRTPSGMRAAGEYSEHMETIPPHVFVIFGATGDLARRKLFPGLFKLYRAGLLPEFAVIGSGRHSPGTDEEFRAKVAKDPDDPRWAEFAEHITFQTSSADDGEELAAAVEARRAELGADSRTLLYLSVPPGTMRPMVDMLGKTGLSRDARLVLEKPFGSDLETARELNSALHEVFDEDSLFRIDHFLGKEAVQNILVFRFANGLFEPIWRQGHIAYVQIDVPESIGIEGRASFMESTGTFRDMVTTHLCQLLGFLALEPPTEISAEALRAEKLKLYRSLRPLDPEKVVFGQYAGYRDEEGVAPDSEVETFVALEARVDNWRWQGVPFYLRTGKAMAQSRRTVTVGFTEPPLAMFPNRVDCAPSELVFELTEEPRVALGIRAKKPGPGLEVGSARLDLDFEEAFQGAEPLEAYEKLLLDVLRGDQTLFSGNAEIERLWEVCEPVLENPPPVQVYDRGSWGPKAALAVPGEAGWRAAEQ</sequence>
<feature type="binding site" evidence="7">
    <location>
        <position position="179"/>
    </location>
    <ligand>
        <name>NADP(+)</name>
        <dbReference type="ChEBI" id="CHEBI:58349"/>
    </ligand>
</feature>
<feature type="binding site" evidence="7">
    <location>
        <begin position="54"/>
        <end position="61"/>
    </location>
    <ligand>
        <name>NADP(+)</name>
        <dbReference type="ChEBI" id="CHEBI:58349"/>
    </ligand>
</feature>
<evidence type="ECO:0000256" key="2">
    <source>
        <dbReference type="ARBA" id="ARBA00009975"/>
    </source>
</evidence>
<dbReference type="AlphaFoldDB" id="W7IQX0"/>
<dbReference type="GO" id="GO:0004345">
    <property type="term" value="F:glucose-6-phosphate dehydrogenase activity"/>
    <property type="evidence" value="ECO:0007669"/>
    <property type="project" value="UniProtKB-UniRule"/>
</dbReference>
<dbReference type="InterPro" id="IPR019796">
    <property type="entry name" value="G6P_DH_AS"/>
</dbReference>
<feature type="domain" description="Glucose-6-phosphate dehydrogenase C-terminal" evidence="10">
    <location>
        <begin position="220"/>
        <end position="490"/>
    </location>
</feature>
<keyword evidence="12" id="KW-1185">Reference proteome</keyword>
<dbReference type="Pfam" id="PF00479">
    <property type="entry name" value="G6PD_N"/>
    <property type="match status" value="1"/>
</dbReference>
<accession>W7IQX0</accession>
<name>W7IQX0_9PSEU</name>
<dbReference type="Proteomes" id="UP000019277">
    <property type="component" value="Unassembled WGS sequence"/>
</dbReference>
<evidence type="ECO:0000256" key="8">
    <source>
        <dbReference type="SAM" id="MobiDB-lite"/>
    </source>
</evidence>
<evidence type="ECO:0000256" key="5">
    <source>
        <dbReference type="ARBA" id="ARBA00023002"/>
    </source>
</evidence>
<evidence type="ECO:0000256" key="4">
    <source>
        <dbReference type="ARBA" id="ARBA00022857"/>
    </source>
</evidence>
<dbReference type="SUPFAM" id="SSF51735">
    <property type="entry name" value="NAD(P)-binding Rossmann-fold domains"/>
    <property type="match status" value="1"/>
</dbReference>
<evidence type="ECO:0000256" key="1">
    <source>
        <dbReference type="ARBA" id="ARBA00004937"/>
    </source>
</evidence>
<comment type="function">
    <text evidence="7">Catalyzes the oxidation of glucose 6-phosphate to 6-phosphogluconolactone.</text>
</comment>
<dbReference type="GO" id="GO:0009051">
    <property type="term" value="P:pentose-phosphate shunt, oxidative branch"/>
    <property type="evidence" value="ECO:0007669"/>
    <property type="project" value="TreeGrafter"/>
</dbReference>
<feature type="binding site" evidence="7">
    <location>
        <position position="357"/>
    </location>
    <ligand>
        <name>substrate</name>
    </ligand>
</feature>
<dbReference type="UniPathway" id="UPA00115">
    <property type="reaction ID" value="UER00408"/>
</dbReference>
<comment type="catalytic activity">
    <reaction evidence="7">
        <text>D-glucose 6-phosphate + NADP(+) = 6-phospho-D-glucono-1,5-lactone + NADPH + H(+)</text>
        <dbReference type="Rhea" id="RHEA:15841"/>
        <dbReference type="ChEBI" id="CHEBI:15378"/>
        <dbReference type="ChEBI" id="CHEBI:57783"/>
        <dbReference type="ChEBI" id="CHEBI:57955"/>
        <dbReference type="ChEBI" id="CHEBI:58349"/>
        <dbReference type="ChEBI" id="CHEBI:61548"/>
        <dbReference type="EC" id="1.1.1.49"/>
    </reaction>
</comment>
<dbReference type="PROSITE" id="PS00069">
    <property type="entry name" value="G6P_DEHYDROGENASE"/>
    <property type="match status" value="1"/>
</dbReference>
<comment type="similarity">
    <text evidence="2 7">Belongs to the glucose-6-phosphate dehydrogenase family.</text>
</comment>
<evidence type="ECO:0000256" key="6">
    <source>
        <dbReference type="ARBA" id="ARBA00023277"/>
    </source>
</evidence>
<proteinExistence type="inferred from homology"/>
<comment type="pathway">
    <text evidence="1 7">Carbohydrate degradation; pentose phosphate pathway; D-ribulose 5-phosphate from D-glucose 6-phosphate (oxidative stage): step 1/3.</text>
</comment>
<comment type="caution">
    <text evidence="11">The sequence shown here is derived from an EMBL/GenBank/DDBJ whole genome shotgun (WGS) entry which is preliminary data.</text>
</comment>
<feature type="binding site" evidence="7">
    <location>
        <position position="247"/>
    </location>
    <ligand>
        <name>substrate</name>
    </ligand>
</feature>
<evidence type="ECO:0000259" key="9">
    <source>
        <dbReference type="Pfam" id="PF00479"/>
    </source>
</evidence>
<evidence type="ECO:0000313" key="12">
    <source>
        <dbReference type="Proteomes" id="UP000019277"/>
    </source>
</evidence>
<feature type="binding site" evidence="7">
    <location>
        <position position="266"/>
    </location>
    <ligand>
        <name>substrate</name>
    </ligand>
</feature>
<dbReference type="PIRSF" id="PIRSF000110">
    <property type="entry name" value="G6PD"/>
    <property type="match status" value="1"/>
</dbReference>
<dbReference type="PRINTS" id="PR00079">
    <property type="entry name" value="G6PDHDRGNASE"/>
</dbReference>
<feature type="compositionally biased region" description="Polar residues" evidence="8">
    <location>
        <begin position="1"/>
        <end position="16"/>
    </location>
</feature>
<dbReference type="EC" id="1.1.1.49" evidence="7"/>
<feature type="domain" description="Glucose-6-phosphate dehydrogenase NAD-binding" evidence="9">
    <location>
        <begin position="51"/>
        <end position="218"/>
    </location>
</feature>
<dbReference type="STRING" id="909613.UO65_1303"/>
<dbReference type="HAMAP" id="MF_00966">
    <property type="entry name" value="G6PD"/>
    <property type="match status" value="1"/>
</dbReference>
<dbReference type="PANTHER" id="PTHR23429">
    <property type="entry name" value="GLUCOSE-6-PHOSPHATE 1-DEHYDROGENASE G6PD"/>
    <property type="match status" value="1"/>
</dbReference>
<dbReference type="GO" id="GO:0006006">
    <property type="term" value="P:glucose metabolic process"/>
    <property type="evidence" value="ECO:0007669"/>
    <property type="project" value="UniProtKB-KW"/>
</dbReference>
<organism evidence="11 12">
    <name type="scientific">Actinokineospora spheciospongiae</name>
    <dbReference type="NCBI Taxonomy" id="909613"/>
    <lineage>
        <taxon>Bacteria</taxon>
        <taxon>Bacillati</taxon>
        <taxon>Actinomycetota</taxon>
        <taxon>Actinomycetes</taxon>
        <taxon>Pseudonocardiales</taxon>
        <taxon>Pseudonocardiaceae</taxon>
        <taxon>Actinokineospora</taxon>
    </lineage>
</organism>
<evidence type="ECO:0000256" key="3">
    <source>
        <dbReference type="ARBA" id="ARBA00022526"/>
    </source>
</evidence>